<dbReference type="Gene3D" id="3.50.50.60">
    <property type="entry name" value="FAD/NAD(P)-binding domain"/>
    <property type="match status" value="1"/>
</dbReference>
<dbReference type="OrthoDB" id="269227at2759"/>
<gene>
    <name evidence="5" type="ORF">CTI12_AA259260</name>
</gene>
<evidence type="ECO:0000259" key="4">
    <source>
        <dbReference type="Pfam" id="PF05199"/>
    </source>
</evidence>
<dbReference type="STRING" id="35608.A0A2U1MV11"/>
<dbReference type="Pfam" id="PF05199">
    <property type="entry name" value="GMC_oxred_C"/>
    <property type="match status" value="1"/>
</dbReference>
<dbReference type="PANTHER" id="PTHR45968">
    <property type="entry name" value="OSJNBA0019K04.7 PROTEIN"/>
    <property type="match status" value="1"/>
</dbReference>
<evidence type="ECO:0000313" key="6">
    <source>
        <dbReference type="Proteomes" id="UP000245207"/>
    </source>
</evidence>
<accession>A0A2U1MV11</accession>
<dbReference type="Proteomes" id="UP000245207">
    <property type="component" value="Unassembled WGS sequence"/>
</dbReference>
<reference evidence="5 6" key="1">
    <citation type="journal article" date="2018" name="Mol. Plant">
        <title>The genome of Artemisia annua provides insight into the evolution of Asteraceae family and artemisinin biosynthesis.</title>
        <authorList>
            <person name="Shen Q."/>
            <person name="Zhang L."/>
            <person name="Liao Z."/>
            <person name="Wang S."/>
            <person name="Yan T."/>
            <person name="Shi P."/>
            <person name="Liu M."/>
            <person name="Fu X."/>
            <person name="Pan Q."/>
            <person name="Wang Y."/>
            <person name="Lv Z."/>
            <person name="Lu X."/>
            <person name="Zhang F."/>
            <person name="Jiang W."/>
            <person name="Ma Y."/>
            <person name="Chen M."/>
            <person name="Hao X."/>
            <person name="Li L."/>
            <person name="Tang Y."/>
            <person name="Lv G."/>
            <person name="Zhou Y."/>
            <person name="Sun X."/>
            <person name="Brodelius P.E."/>
            <person name="Rose J.K.C."/>
            <person name="Tang K."/>
        </authorList>
    </citation>
    <scope>NUCLEOTIDE SEQUENCE [LARGE SCALE GENOMIC DNA]</scope>
    <source>
        <strain evidence="6">cv. Huhao1</strain>
        <tissue evidence="5">Leaf</tissue>
    </source>
</reference>
<sequence length="59" mass="6898">MTIIDILDLNMKLNNLSLIYTFLEQYCKDTVRTMRHYHGGCRIGKVVDYEYKVIGVDAL</sequence>
<name>A0A2U1MV11_ARTAN</name>
<feature type="domain" description="Glucose-methanol-choline oxidoreductase C-terminal" evidence="4">
    <location>
        <begin position="22"/>
        <end position="59"/>
    </location>
</feature>
<dbReference type="InterPro" id="IPR007867">
    <property type="entry name" value="GMC_OxRtase_C"/>
</dbReference>
<evidence type="ECO:0000256" key="2">
    <source>
        <dbReference type="ARBA" id="ARBA00022630"/>
    </source>
</evidence>
<dbReference type="InterPro" id="IPR051871">
    <property type="entry name" value="GMC_Oxidoreductase-Related"/>
</dbReference>
<dbReference type="InterPro" id="IPR036188">
    <property type="entry name" value="FAD/NAD-bd_sf"/>
</dbReference>
<comment type="caution">
    <text evidence="5">The sequence shown here is derived from an EMBL/GenBank/DDBJ whole genome shotgun (WGS) entry which is preliminary data.</text>
</comment>
<keyword evidence="2" id="KW-0285">Flavoprotein</keyword>
<dbReference type="Gene3D" id="3.30.410.40">
    <property type="match status" value="1"/>
</dbReference>
<evidence type="ECO:0000313" key="5">
    <source>
        <dbReference type="EMBL" id="PWA65098.1"/>
    </source>
</evidence>
<evidence type="ECO:0000256" key="1">
    <source>
        <dbReference type="ARBA" id="ARBA00001974"/>
    </source>
</evidence>
<keyword evidence="6" id="KW-1185">Reference proteome</keyword>
<dbReference type="PANTHER" id="PTHR45968:SF3">
    <property type="entry name" value="OS04G0573100 PROTEIN"/>
    <property type="match status" value="1"/>
</dbReference>
<evidence type="ECO:0000256" key="3">
    <source>
        <dbReference type="ARBA" id="ARBA00022827"/>
    </source>
</evidence>
<proteinExistence type="predicted"/>
<dbReference type="EMBL" id="PKPP01004288">
    <property type="protein sequence ID" value="PWA65098.1"/>
    <property type="molecule type" value="Genomic_DNA"/>
</dbReference>
<protein>
    <submittedName>
        <fullName evidence="5">Glucose-methanol-choline oxidoreductase, FAD/NAD(P)-binding domain protein</fullName>
    </submittedName>
</protein>
<dbReference type="AlphaFoldDB" id="A0A2U1MV11"/>
<dbReference type="GO" id="GO:0016614">
    <property type="term" value="F:oxidoreductase activity, acting on CH-OH group of donors"/>
    <property type="evidence" value="ECO:0007669"/>
    <property type="project" value="InterPro"/>
</dbReference>
<keyword evidence="3" id="KW-0274">FAD</keyword>
<organism evidence="5 6">
    <name type="scientific">Artemisia annua</name>
    <name type="common">Sweet wormwood</name>
    <dbReference type="NCBI Taxonomy" id="35608"/>
    <lineage>
        <taxon>Eukaryota</taxon>
        <taxon>Viridiplantae</taxon>
        <taxon>Streptophyta</taxon>
        <taxon>Embryophyta</taxon>
        <taxon>Tracheophyta</taxon>
        <taxon>Spermatophyta</taxon>
        <taxon>Magnoliopsida</taxon>
        <taxon>eudicotyledons</taxon>
        <taxon>Gunneridae</taxon>
        <taxon>Pentapetalae</taxon>
        <taxon>asterids</taxon>
        <taxon>campanulids</taxon>
        <taxon>Asterales</taxon>
        <taxon>Asteraceae</taxon>
        <taxon>Asteroideae</taxon>
        <taxon>Anthemideae</taxon>
        <taxon>Artemisiinae</taxon>
        <taxon>Artemisia</taxon>
    </lineage>
</organism>
<comment type="cofactor">
    <cofactor evidence="1">
        <name>FAD</name>
        <dbReference type="ChEBI" id="CHEBI:57692"/>
    </cofactor>
</comment>